<dbReference type="InterPro" id="IPR036249">
    <property type="entry name" value="Thioredoxin-like_sf"/>
</dbReference>
<evidence type="ECO:0000256" key="7">
    <source>
        <dbReference type="ARBA" id="ARBA00047804"/>
    </source>
</evidence>
<dbReference type="Proteomes" id="UP000525078">
    <property type="component" value="Unassembled WGS sequence"/>
</dbReference>
<gene>
    <name evidence="9" type="ORF">F8388_014843</name>
    <name evidence="10" type="ORF">G4B88_010988</name>
</gene>
<evidence type="ECO:0000256" key="2">
    <source>
        <dbReference type="ARBA" id="ARBA00022737"/>
    </source>
</evidence>
<keyword evidence="2" id="KW-0677">Repeat</keyword>
<feature type="domain" description="Thioredoxin" evidence="8">
    <location>
        <begin position="16"/>
        <end position="148"/>
    </location>
</feature>
<evidence type="ECO:0000259" key="8">
    <source>
        <dbReference type="PROSITE" id="PS51352"/>
    </source>
</evidence>
<dbReference type="EMBL" id="JAATIQ010000040">
    <property type="protein sequence ID" value="KAF4395524.1"/>
    <property type="molecule type" value="Genomic_DNA"/>
</dbReference>
<reference evidence="11 12" key="1">
    <citation type="journal article" date="2020" name="bioRxiv">
        <title>Sequence and annotation of 42 cannabis genomes reveals extensive copy number variation in cannabinoid synthesis and pathogen resistance genes.</title>
        <authorList>
            <person name="Mckernan K.J."/>
            <person name="Helbert Y."/>
            <person name="Kane L.T."/>
            <person name="Ebling H."/>
            <person name="Zhang L."/>
            <person name="Liu B."/>
            <person name="Eaton Z."/>
            <person name="Mclaughlin S."/>
            <person name="Kingan S."/>
            <person name="Baybayan P."/>
            <person name="Concepcion G."/>
            <person name="Jordan M."/>
            <person name="Riva A."/>
            <person name="Barbazuk W."/>
            <person name="Harkins T."/>
        </authorList>
    </citation>
    <scope>NUCLEOTIDE SEQUENCE [LARGE SCALE GENOMIC DNA]</scope>
    <source>
        <strain evidence="11 12">cv. Jamaican Lion 4</strain>
        <strain evidence="10">Father</strain>
        <strain evidence="9">Mother</strain>
        <tissue evidence="9">Leaf</tissue>
    </source>
</reference>
<dbReference type="PANTHER" id="PTHR13871:SF96">
    <property type="entry name" value="THIOREDOXIN DOMAIN-CONTAINING PROTEIN"/>
    <property type="match status" value="1"/>
</dbReference>
<sequence length="1047" mass="118649">MGTRNIDDDVTHDLSALLSSAHRDFLLRNNGDEVKISSLHGKPIGLYFCGSWYEPCRHFTPKLVELYNELVGSEEFEVVFVSSDPDEELFNDNFSEMPWLAIPFSDTDTIKRLYETFDVMGILQLIFIDSNGKVSTDNGVSIMEEYGVDSYPFSRERFSILIDQKEETKRNQTLSSILVLVSEIEGKTVGLLLMSSDESCVEFANTLIDFYNKLKEKGENFEVVLISLNYEEEEFKKVLETIPWLALPYKDRTNEKLVYYFDISSLPTLVIIGPDGKTVNSNVVQMEMGNGYVVILIETIMATKDVDDVIHDLTALFSSDERDFLIRNNGDQVNISSLNGKIVGLYFSGSWFGPSYRFTPKLVELYNEVASKEEFELVFVSSDRDEESFNGYFSEMPWLAIPFSDTDTIDRLNDSFDIMGIPDLIIIDSDGKILTENGISVVLGYGVDAYPFSRERIEFLKEQEEEAKMNQTLSSILVSSSRNYLLSKDGKQVPASELEGKTVGLLFLSSQEPCVEFVEPRAEFSKPCVEFTNTLVEIYNKLKNKGEKFEVVLISLNFEEEEFKKGLEIIPWLALPYKDSTTVKLACYFDVTTLPTLVIIGPDGKTVNSNVVEIVEEFGIDAYPFTQERLDVLAEIEKAKLESQTLQSLLVSSDDDDFVIDKNGSKVLVSELEGKTVGLLFSVSSHEPCVEFTNTLVEVYNKLKDIGEKFEVVLISLNYEEDEFKKGLETIPWLVLPNKDKIMTKKLVRYFDVLNLPTLVILGPDGKTVNSNVVEMVEEHGIDAYPFTQEKIYALAEIEKAKQESQTLESLLVSRDDNFVIGKNGSKVPISKLVGKNIVLYFSAHWCPPCRGFTPKLIKTYNDIKKKDDAFEVIFISSDSDQSSFEEYFSIMPWLALPYGDSRKKLLSRTFKIEGIPTAVAIGPSGRTVTKDVVELVRNHGTNAYPFTEEQLKHCEEQEEEIVKGWPEKLKHHLHAEHELKLTRRAGYCCDECEEIGKGWSFYCEECDFDLHPKCALEKVEEEGQNGDDVQNGQEGIVCEGDVCRRV</sequence>
<evidence type="ECO:0000313" key="9">
    <source>
        <dbReference type="EMBL" id="KAF4366125.1"/>
    </source>
</evidence>
<dbReference type="EC" id="1.8.1.8" evidence="1"/>
<keyword evidence="3" id="KW-0560">Oxidoreductase</keyword>
<dbReference type="Pfam" id="PF03107">
    <property type="entry name" value="C1_2"/>
    <property type="match status" value="1"/>
</dbReference>
<accession>A0A7J6F631</accession>
<dbReference type="PROSITE" id="PS00194">
    <property type="entry name" value="THIOREDOXIN_1"/>
    <property type="match status" value="1"/>
</dbReference>
<evidence type="ECO:0000313" key="12">
    <source>
        <dbReference type="Proteomes" id="UP000583929"/>
    </source>
</evidence>
<protein>
    <recommendedName>
        <fullName evidence="1">protein-disulfide reductase</fullName>
        <ecNumber evidence="1">1.8.1.8</ecNumber>
    </recommendedName>
</protein>
<dbReference type="AlphaFoldDB" id="A0A7J6F631"/>
<dbReference type="PANTHER" id="PTHR13871">
    <property type="entry name" value="THIOREDOXIN"/>
    <property type="match status" value="1"/>
</dbReference>
<dbReference type="Pfam" id="PF13905">
    <property type="entry name" value="Thioredoxin_8"/>
    <property type="match status" value="6"/>
</dbReference>
<comment type="catalytic activity">
    <reaction evidence="6">
        <text>[protein]-dithiol + NAD(+) = [protein]-disulfide + NADH + H(+)</text>
        <dbReference type="Rhea" id="RHEA:18749"/>
        <dbReference type="Rhea" id="RHEA-COMP:10593"/>
        <dbReference type="Rhea" id="RHEA-COMP:10594"/>
        <dbReference type="ChEBI" id="CHEBI:15378"/>
        <dbReference type="ChEBI" id="CHEBI:29950"/>
        <dbReference type="ChEBI" id="CHEBI:50058"/>
        <dbReference type="ChEBI" id="CHEBI:57540"/>
        <dbReference type="ChEBI" id="CHEBI:57945"/>
        <dbReference type="EC" id="1.8.1.8"/>
    </reaction>
</comment>
<dbReference type="Gene3D" id="3.40.30.10">
    <property type="entry name" value="Glutaredoxin"/>
    <property type="match status" value="6"/>
</dbReference>
<dbReference type="CDD" id="cd03009">
    <property type="entry name" value="TryX_like_TryX_NRX"/>
    <property type="match status" value="3"/>
</dbReference>
<dbReference type="InterPro" id="IPR012336">
    <property type="entry name" value="Thioredoxin-like_fold"/>
</dbReference>
<name>A0A7J6F631_CANSA</name>
<dbReference type="SUPFAM" id="SSF57889">
    <property type="entry name" value="Cysteine-rich domain"/>
    <property type="match status" value="1"/>
</dbReference>
<evidence type="ECO:0000256" key="3">
    <source>
        <dbReference type="ARBA" id="ARBA00023002"/>
    </source>
</evidence>
<dbReference type="SUPFAM" id="SSF52833">
    <property type="entry name" value="Thioredoxin-like"/>
    <property type="match status" value="6"/>
</dbReference>
<evidence type="ECO:0000256" key="5">
    <source>
        <dbReference type="ARBA" id="ARBA00025782"/>
    </source>
</evidence>
<organism evidence="9 11">
    <name type="scientific">Cannabis sativa</name>
    <name type="common">Hemp</name>
    <name type="synonym">Marijuana</name>
    <dbReference type="NCBI Taxonomy" id="3483"/>
    <lineage>
        <taxon>Eukaryota</taxon>
        <taxon>Viridiplantae</taxon>
        <taxon>Streptophyta</taxon>
        <taxon>Embryophyta</taxon>
        <taxon>Tracheophyta</taxon>
        <taxon>Spermatophyta</taxon>
        <taxon>Magnoliopsida</taxon>
        <taxon>eudicotyledons</taxon>
        <taxon>Gunneridae</taxon>
        <taxon>Pentapetalae</taxon>
        <taxon>rosids</taxon>
        <taxon>fabids</taxon>
        <taxon>Rosales</taxon>
        <taxon>Cannabaceae</taxon>
        <taxon>Cannabis</taxon>
    </lineage>
</organism>
<evidence type="ECO:0000313" key="11">
    <source>
        <dbReference type="Proteomes" id="UP000525078"/>
    </source>
</evidence>
<comment type="similarity">
    <text evidence="5">Belongs to the nucleoredoxin family.</text>
</comment>
<dbReference type="InterPro" id="IPR013766">
    <property type="entry name" value="Thioredoxin_domain"/>
</dbReference>
<dbReference type="InterPro" id="IPR046349">
    <property type="entry name" value="C1-like_sf"/>
</dbReference>
<dbReference type="GO" id="GO:0004791">
    <property type="term" value="F:thioredoxin-disulfide reductase (NADPH) activity"/>
    <property type="evidence" value="ECO:0007669"/>
    <property type="project" value="InterPro"/>
</dbReference>
<dbReference type="InterPro" id="IPR045870">
    <property type="entry name" value="TryX_NRX_thioredoxin_dom"/>
</dbReference>
<evidence type="ECO:0000256" key="1">
    <source>
        <dbReference type="ARBA" id="ARBA00012612"/>
    </source>
</evidence>
<proteinExistence type="inferred from homology"/>
<keyword evidence="12" id="KW-1185">Reference proteome</keyword>
<feature type="domain" description="Thioredoxin" evidence="8">
    <location>
        <begin position="802"/>
        <end position="942"/>
    </location>
</feature>
<evidence type="ECO:0000256" key="6">
    <source>
        <dbReference type="ARBA" id="ARBA00047388"/>
    </source>
</evidence>
<dbReference type="Proteomes" id="UP000583929">
    <property type="component" value="Unassembled WGS sequence"/>
</dbReference>
<dbReference type="EMBL" id="JAATIP010000153">
    <property type="protein sequence ID" value="KAF4366125.1"/>
    <property type="molecule type" value="Genomic_DNA"/>
</dbReference>
<dbReference type="InterPro" id="IPR052259">
    <property type="entry name" value="Nucleoredoxin-like"/>
</dbReference>
<comment type="caution">
    <text evidence="9">The sequence shown here is derived from an EMBL/GenBank/DDBJ whole genome shotgun (WGS) entry which is preliminary data.</text>
</comment>
<evidence type="ECO:0000313" key="10">
    <source>
        <dbReference type="EMBL" id="KAF4395524.1"/>
    </source>
</evidence>
<evidence type="ECO:0000256" key="4">
    <source>
        <dbReference type="ARBA" id="ARBA00023027"/>
    </source>
</evidence>
<dbReference type="PROSITE" id="PS51352">
    <property type="entry name" value="THIOREDOXIN_2"/>
    <property type="match status" value="3"/>
</dbReference>
<comment type="catalytic activity">
    <reaction evidence="7">
        <text>[protein]-dithiol + NADP(+) = [protein]-disulfide + NADPH + H(+)</text>
        <dbReference type="Rhea" id="RHEA:18753"/>
        <dbReference type="Rhea" id="RHEA-COMP:10593"/>
        <dbReference type="Rhea" id="RHEA-COMP:10594"/>
        <dbReference type="ChEBI" id="CHEBI:15378"/>
        <dbReference type="ChEBI" id="CHEBI:29950"/>
        <dbReference type="ChEBI" id="CHEBI:50058"/>
        <dbReference type="ChEBI" id="CHEBI:57783"/>
        <dbReference type="ChEBI" id="CHEBI:58349"/>
        <dbReference type="EC" id="1.8.1.8"/>
    </reaction>
</comment>
<dbReference type="InterPro" id="IPR017937">
    <property type="entry name" value="Thioredoxin_CS"/>
</dbReference>
<feature type="domain" description="Thioredoxin" evidence="8">
    <location>
        <begin position="304"/>
        <end position="462"/>
    </location>
</feature>
<dbReference type="InterPro" id="IPR004146">
    <property type="entry name" value="DC1"/>
</dbReference>
<keyword evidence="4" id="KW-0520">NAD</keyword>